<sequence length="130" mass="15117">MAVKKKVLMPLGIAAILIIGGIIMFNPFTGKDEPIHKHEQDRIVQYIREHIELVDGKPIKKIEFVEFQKNDMTGTWRMTTTINSKYNISFSENEIGGEIETANYSPKEFKQSNEKIKSNRMDNVEIVYYY</sequence>
<keyword evidence="1" id="KW-1133">Transmembrane helix</keyword>
<dbReference type="RefSeq" id="WP_003080139.1">
    <property type="nucleotide sequence ID" value="NZ_AEUW02000001.1"/>
</dbReference>
<keyword evidence="1" id="KW-0812">Transmembrane</keyword>
<dbReference type="AlphaFoldDB" id="G5JVR0"/>
<gene>
    <name evidence="2" type="ORF">STRMA_0916</name>
</gene>
<dbReference type="STRING" id="764298.STRMA_0916"/>
<comment type="caution">
    <text evidence="2">The sequence shown here is derived from an EMBL/GenBank/DDBJ whole genome shotgun (WGS) entry which is preliminary data.</text>
</comment>
<keyword evidence="1" id="KW-0472">Membrane</keyword>
<name>G5JVR0_9STRE</name>
<feature type="transmembrane region" description="Helical" evidence="1">
    <location>
        <begin position="7"/>
        <end position="28"/>
    </location>
</feature>
<proteinExistence type="predicted"/>
<organism evidence="2 3">
    <name type="scientific">Streptococcus macacae NCTC 11558</name>
    <dbReference type="NCBI Taxonomy" id="764298"/>
    <lineage>
        <taxon>Bacteria</taxon>
        <taxon>Bacillati</taxon>
        <taxon>Bacillota</taxon>
        <taxon>Bacilli</taxon>
        <taxon>Lactobacillales</taxon>
        <taxon>Streptococcaceae</taxon>
        <taxon>Streptococcus</taxon>
    </lineage>
</organism>
<dbReference type="Proteomes" id="UP000003573">
    <property type="component" value="Unassembled WGS sequence"/>
</dbReference>
<accession>G5JVR0</accession>
<keyword evidence="3" id="KW-1185">Reference proteome</keyword>
<protein>
    <recommendedName>
        <fullName evidence="4">DUF1433 domain-containing protein</fullName>
    </recommendedName>
</protein>
<dbReference type="EMBL" id="AEUW02000001">
    <property type="protein sequence ID" value="EHJ52287.1"/>
    <property type="molecule type" value="Genomic_DNA"/>
</dbReference>
<evidence type="ECO:0008006" key="4">
    <source>
        <dbReference type="Google" id="ProtNLM"/>
    </source>
</evidence>
<evidence type="ECO:0000313" key="3">
    <source>
        <dbReference type="Proteomes" id="UP000003573"/>
    </source>
</evidence>
<reference evidence="2 3" key="1">
    <citation type="journal article" date="2014" name="Int. J. Syst. Evol. Microbiol.">
        <title>Phylogenomics and the dynamic genome evolution of the genus Streptococcus.</title>
        <authorList>
            <consortium name="The Broad Institute Genome Sequencing Platform"/>
            <person name="Richards V.P."/>
            <person name="Palmer S.R."/>
            <person name="Pavinski Bitar P.D."/>
            <person name="Qin X."/>
            <person name="Weinstock G.M."/>
            <person name="Highlander S.K."/>
            <person name="Town C.D."/>
            <person name="Burne R.A."/>
            <person name="Stanhope M.J."/>
        </authorList>
    </citation>
    <scope>NUCLEOTIDE SEQUENCE [LARGE SCALE GENOMIC DNA]</scope>
    <source>
        <strain evidence="2 3">NCTC 11558</strain>
    </source>
</reference>
<evidence type="ECO:0000313" key="2">
    <source>
        <dbReference type="EMBL" id="EHJ52287.1"/>
    </source>
</evidence>
<evidence type="ECO:0000256" key="1">
    <source>
        <dbReference type="SAM" id="Phobius"/>
    </source>
</evidence>